<evidence type="ECO:0000256" key="1">
    <source>
        <dbReference type="SAM" id="MobiDB-lite"/>
    </source>
</evidence>
<organism evidence="2 3">
    <name type="scientific">Pseudomonas fluorescens</name>
    <dbReference type="NCBI Taxonomy" id="294"/>
    <lineage>
        <taxon>Bacteria</taxon>
        <taxon>Pseudomonadati</taxon>
        <taxon>Pseudomonadota</taxon>
        <taxon>Gammaproteobacteria</taxon>
        <taxon>Pseudomonadales</taxon>
        <taxon>Pseudomonadaceae</taxon>
        <taxon>Pseudomonas</taxon>
    </lineage>
</organism>
<dbReference type="Proteomes" id="UP000344274">
    <property type="component" value="Unassembled WGS sequence"/>
</dbReference>
<protein>
    <submittedName>
        <fullName evidence="2">Uncharacterized protein</fullName>
    </submittedName>
</protein>
<evidence type="ECO:0000313" key="2">
    <source>
        <dbReference type="EMBL" id="VVN45031.1"/>
    </source>
</evidence>
<gene>
    <name evidence="2" type="ORF">PS673_05676</name>
</gene>
<dbReference type="AlphaFoldDB" id="A0A5E6XYV9"/>
<accession>A0A5E6XYV9</accession>
<sequence>MTDHPENTQTPGLLKKSQVNYQTCRGPTVDSVAALLLRQALKVLQPEREIGPRPNHDRHASMAGPRRHARGHAHTVRVADPGAGPSSELNGAAVQLRAQGIGIRASLIKDRQPRQAYLQWLLDNDQVRIVRNEQGRIKTKKRRDYFQEYQVLDTTNKDQPLRLAHFHYDSLDAPMEQFTAAHLKIAEAHLQQFTTERRQVLTTLAPIDYVLRRISDPNLFLKLETQP</sequence>
<name>A0A5E6XYV9_PSEFL</name>
<reference evidence="2 3" key="1">
    <citation type="submission" date="2019-09" db="EMBL/GenBank/DDBJ databases">
        <authorList>
            <person name="Chandra G."/>
            <person name="Truman W A."/>
        </authorList>
    </citation>
    <scope>NUCLEOTIDE SEQUENCE [LARGE SCALE GENOMIC DNA]</scope>
    <source>
        <strain evidence="2">PS673</strain>
    </source>
</reference>
<feature type="compositionally biased region" description="Basic and acidic residues" evidence="1">
    <location>
        <begin position="48"/>
        <end position="60"/>
    </location>
</feature>
<dbReference type="EMBL" id="CABVHB010000096">
    <property type="protein sequence ID" value="VVN45031.1"/>
    <property type="molecule type" value="Genomic_DNA"/>
</dbReference>
<feature type="region of interest" description="Disordered" evidence="1">
    <location>
        <begin position="48"/>
        <end position="68"/>
    </location>
</feature>
<evidence type="ECO:0000313" key="3">
    <source>
        <dbReference type="Proteomes" id="UP000344274"/>
    </source>
</evidence>
<dbReference type="RefSeq" id="WP_150812703.1">
    <property type="nucleotide sequence ID" value="NZ_CABVHB010000096.1"/>
</dbReference>
<proteinExistence type="predicted"/>